<name>A0A938WUI5_9BIFI</name>
<dbReference type="InterPro" id="IPR029063">
    <property type="entry name" value="SAM-dependent_MTases_sf"/>
</dbReference>
<feature type="transmembrane region" description="Helical" evidence="5">
    <location>
        <begin position="131"/>
        <end position="149"/>
    </location>
</feature>
<feature type="transmembrane region" description="Helical" evidence="5">
    <location>
        <begin position="186"/>
        <end position="211"/>
    </location>
</feature>
<dbReference type="CDD" id="cd02440">
    <property type="entry name" value="AdoMet_MTases"/>
    <property type="match status" value="1"/>
</dbReference>
<dbReference type="Proteomes" id="UP000718821">
    <property type="component" value="Unassembled WGS sequence"/>
</dbReference>
<evidence type="ECO:0000259" key="6">
    <source>
        <dbReference type="PROSITE" id="PS51006"/>
    </source>
</evidence>
<evidence type="ECO:0000256" key="3">
    <source>
        <dbReference type="ARBA" id="ARBA00023115"/>
    </source>
</evidence>
<accession>A0A938WUI5</accession>
<protein>
    <submittedName>
        <fullName evidence="7">Fused MFS/spermidine synthase</fullName>
    </submittedName>
</protein>
<feature type="domain" description="PABS" evidence="6">
    <location>
        <begin position="193"/>
        <end position="432"/>
    </location>
</feature>
<evidence type="ECO:0000256" key="4">
    <source>
        <dbReference type="PROSITE-ProRule" id="PRU00354"/>
    </source>
</evidence>
<dbReference type="PANTHER" id="PTHR43317:SF1">
    <property type="entry name" value="THERMOSPERMINE SYNTHASE ACAULIS5"/>
    <property type="match status" value="1"/>
</dbReference>
<gene>
    <name evidence="7" type="ORF">H7U32_01280</name>
</gene>
<dbReference type="Gene3D" id="3.40.50.150">
    <property type="entry name" value="Vaccinia Virus protein VP39"/>
    <property type="match status" value="1"/>
</dbReference>
<dbReference type="AlphaFoldDB" id="A0A938WUI5"/>
<feature type="transmembrane region" description="Helical" evidence="5">
    <location>
        <begin position="155"/>
        <end position="179"/>
    </location>
</feature>
<evidence type="ECO:0000256" key="5">
    <source>
        <dbReference type="SAM" id="Phobius"/>
    </source>
</evidence>
<keyword evidence="3 4" id="KW-0620">Polyamine biosynthesis</keyword>
<evidence type="ECO:0000313" key="7">
    <source>
        <dbReference type="EMBL" id="MBM6698980.1"/>
    </source>
</evidence>
<reference evidence="7" key="2">
    <citation type="journal article" date="2021" name="Sci. Rep.">
        <title>The distribution of antibiotic resistance genes in chicken gut microbiota commensals.</title>
        <authorList>
            <person name="Juricova H."/>
            <person name="Matiasovicova J."/>
            <person name="Kubasova T."/>
            <person name="Cejkova D."/>
            <person name="Rychlik I."/>
        </authorList>
    </citation>
    <scope>NUCLEOTIDE SEQUENCE</scope>
    <source>
        <strain evidence="7">An836</strain>
    </source>
</reference>
<sequence length="530" mass="56217">MAAELGASRLLAPYFSSSQIVWTIIIGTIMIALALGAVFGGRWADRDPNPDKLYLRIMAAAVWIALIPLVGKYVILLVSGLLIVTVSTNFLVIAAFVSCMVVFVPPLFLLGTVTAGLNKFATDSLDDNASVVGRLSACNTIGSILGTFLPTFVTIPAVGTFVTFLVFSGALLAIPLVYFLSLKARLAACAASVVAFVATSCLSPLTGFAFWERDLAYEGESIYNYLQVKDLADRTILSTNVLFGVQSVTTKDDGLTGMYYDTALAAPALAAHARSALVLGMGTGTYACQLRRYYPDMTVEGVEIDAKITALAGRYFDEPADVPVATYDGRAWLAAVDRTYDVIMVDAYQDITIPFQMSSTEFFRMVREHLNPGGVMVVNMNMVSDGAGSINEALQSTISQVFNAAGLTGMVATADVDGNTNRELFAVRPAAGGDGTGLLDGRAEALAATTATRSGDAQLTGLMESVAARLRRVPAPGEPGFRSGAVLTDDRAPVEVLGMRAIDRIIADEAGPYRDILRKDGVRGLLDALS</sequence>
<dbReference type="NCBIfam" id="NF037959">
    <property type="entry name" value="MFS_SpdSyn"/>
    <property type="match status" value="1"/>
</dbReference>
<comment type="similarity">
    <text evidence="1">Belongs to the spermidine/spermine synthase family.</text>
</comment>
<keyword evidence="2 4" id="KW-0808">Transferase</keyword>
<dbReference type="PROSITE" id="PS51006">
    <property type="entry name" value="PABS_2"/>
    <property type="match status" value="1"/>
</dbReference>
<dbReference type="PANTHER" id="PTHR43317">
    <property type="entry name" value="THERMOSPERMINE SYNTHASE ACAULIS5"/>
    <property type="match status" value="1"/>
</dbReference>
<feature type="transmembrane region" description="Helical" evidence="5">
    <location>
        <begin position="53"/>
        <end position="84"/>
    </location>
</feature>
<feature type="active site" description="Proton acceptor" evidence="4">
    <location>
        <position position="346"/>
    </location>
</feature>
<evidence type="ECO:0000256" key="2">
    <source>
        <dbReference type="ARBA" id="ARBA00022679"/>
    </source>
</evidence>
<dbReference type="InterPro" id="IPR030374">
    <property type="entry name" value="PABS"/>
</dbReference>
<dbReference type="SUPFAM" id="SSF53335">
    <property type="entry name" value="S-adenosyl-L-methionine-dependent methyltransferases"/>
    <property type="match status" value="1"/>
</dbReference>
<dbReference type="GO" id="GO:0006596">
    <property type="term" value="P:polyamine biosynthetic process"/>
    <property type="evidence" value="ECO:0007669"/>
    <property type="project" value="UniProtKB-UniRule"/>
</dbReference>
<keyword evidence="8" id="KW-1185">Reference proteome</keyword>
<keyword evidence="5" id="KW-0812">Transmembrane</keyword>
<proteinExistence type="inferred from homology"/>
<feature type="transmembrane region" description="Helical" evidence="5">
    <location>
        <begin position="90"/>
        <end position="110"/>
    </location>
</feature>
<dbReference type="GO" id="GO:0016740">
    <property type="term" value="F:transferase activity"/>
    <property type="evidence" value="ECO:0007669"/>
    <property type="project" value="UniProtKB-UniRule"/>
</dbReference>
<keyword evidence="5" id="KW-1133">Transmembrane helix</keyword>
<dbReference type="EMBL" id="JACLYU010000001">
    <property type="protein sequence ID" value="MBM6698980.1"/>
    <property type="molecule type" value="Genomic_DNA"/>
</dbReference>
<dbReference type="Pfam" id="PF01564">
    <property type="entry name" value="Spermine_synth"/>
    <property type="match status" value="1"/>
</dbReference>
<comment type="caution">
    <text evidence="7">The sequence shown here is derived from an EMBL/GenBank/DDBJ whole genome shotgun (WGS) entry which is preliminary data.</text>
</comment>
<keyword evidence="5" id="KW-0472">Membrane</keyword>
<feature type="transmembrane region" description="Helical" evidence="5">
    <location>
        <begin position="20"/>
        <end position="41"/>
    </location>
</feature>
<evidence type="ECO:0000256" key="1">
    <source>
        <dbReference type="ARBA" id="ARBA00007867"/>
    </source>
</evidence>
<organism evidence="7 8">
    <name type="scientific">Bifidobacterium pullorum subsp. saeculare</name>
    <dbReference type="NCBI Taxonomy" id="78257"/>
    <lineage>
        <taxon>Bacteria</taxon>
        <taxon>Bacillati</taxon>
        <taxon>Actinomycetota</taxon>
        <taxon>Actinomycetes</taxon>
        <taxon>Bifidobacteriales</taxon>
        <taxon>Bifidobacteriaceae</taxon>
        <taxon>Bifidobacterium</taxon>
    </lineage>
</organism>
<evidence type="ECO:0000313" key="8">
    <source>
        <dbReference type="Proteomes" id="UP000718821"/>
    </source>
</evidence>
<reference evidence="7" key="1">
    <citation type="submission" date="2020-08" db="EMBL/GenBank/DDBJ databases">
        <authorList>
            <person name="Cejkova D."/>
            <person name="Kubasova T."/>
            <person name="Jahodarova E."/>
            <person name="Rychlik I."/>
        </authorList>
    </citation>
    <scope>NUCLEOTIDE SEQUENCE</scope>
    <source>
        <strain evidence="7">An836</strain>
    </source>
</reference>